<dbReference type="KEGG" id="nfr:ERS450000_01805"/>
<dbReference type="AlphaFoldDB" id="A0A0H5NLE3"/>
<keyword evidence="3" id="KW-0479">Metal-binding</keyword>
<dbReference type="GO" id="GO:0016705">
    <property type="term" value="F:oxidoreductase activity, acting on paired donors, with incorporation or reduction of molecular oxygen"/>
    <property type="evidence" value="ECO:0007669"/>
    <property type="project" value="InterPro"/>
</dbReference>
<evidence type="ECO:0000256" key="5">
    <source>
        <dbReference type="ARBA" id="ARBA00023004"/>
    </source>
</evidence>
<dbReference type="EC" id="1.14.-.-" evidence="8"/>
<organism evidence="8 9">
    <name type="scientific">Nocardia farcinica</name>
    <dbReference type="NCBI Taxonomy" id="37329"/>
    <lineage>
        <taxon>Bacteria</taxon>
        <taxon>Bacillati</taxon>
        <taxon>Actinomycetota</taxon>
        <taxon>Actinomycetes</taxon>
        <taxon>Mycobacteriales</taxon>
        <taxon>Nocardiaceae</taxon>
        <taxon>Nocardia</taxon>
    </lineage>
</organism>
<comment type="similarity">
    <text evidence="1">Belongs to the cytochrome P450 family.</text>
</comment>
<keyword evidence="2" id="KW-0349">Heme</keyword>
<keyword evidence="4 8" id="KW-0560">Oxidoreductase</keyword>
<evidence type="ECO:0000256" key="3">
    <source>
        <dbReference type="ARBA" id="ARBA00022723"/>
    </source>
</evidence>
<evidence type="ECO:0000256" key="4">
    <source>
        <dbReference type="ARBA" id="ARBA00023002"/>
    </source>
</evidence>
<gene>
    <name evidence="8" type="ORF">ERS450000_01805</name>
</gene>
<evidence type="ECO:0000313" key="8">
    <source>
        <dbReference type="EMBL" id="CRY76343.1"/>
    </source>
</evidence>
<dbReference type="RefSeq" id="WP_011208824.1">
    <property type="nucleotide sequence ID" value="NZ_CAACYE020000001.1"/>
</dbReference>
<dbReference type="InterPro" id="IPR036396">
    <property type="entry name" value="Cyt_P450_sf"/>
</dbReference>
<accession>A0A0H5NLE3</accession>
<dbReference type="PRINTS" id="PR00359">
    <property type="entry name" value="BP450"/>
</dbReference>
<evidence type="ECO:0000256" key="6">
    <source>
        <dbReference type="ARBA" id="ARBA00023033"/>
    </source>
</evidence>
<proteinExistence type="inferred from homology"/>
<keyword evidence="5" id="KW-0408">Iron</keyword>
<feature type="region of interest" description="Disordered" evidence="7">
    <location>
        <begin position="1"/>
        <end position="22"/>
    </location>
</feature>
<keyword evidence="6" id="KW-0503">Monooxygenase</keyword>
<dbReference type="EMBL" id="LN868938">
    <property type="protein sequence ID" value="CRY76343.1"/>
    <property type="molecule type" value="Genomic_DNA"/>
</dbReference>
<dbReference type="SUPFAM" id="SSF48264">
    <property type="entry name" value="Cytochrome P450"/>
    <property type="match status" value="1"/>
</dbReference>
<dbReference type="GO" id="GO:0005506">
    <property type="term" value="F:iron ion binding"/>
    <property type="evidence" value="ECO:0007669"/>
    <property type="project" value="InterPro"/>
</dbReference>
<evidence type="ECO:0000313" key="9">
    <source>
        <dbReference type="Proteomes" id="UP000057820"/>
    </source>
</evidence>
<dbReference type="Proteomes" id="UP000057820">
    <property type="component" value="Chromosome 1"/>
</dbReference>
<evidence type="ECO:0000256" key="1">
    <source>
        <dbReference type="ARBA" id="ARBA00010617"/>
    </source>
</evidence>
<dbReference type="OMA" id="SACNNDP"/>
<dbReference type="PANTHER" id="PTHR46696:SF1">
    <property type="entry name" value="CYTOCHROME P450 YJIB-RELATED"/>
    <property type="match status" value="1"/>
</dbReference>
<dbReference type="Gene3D" id="1.10.630.10">
    <property type="entry name" value="Cytochrome P450"/>
    <property type="match status" value="1"/>
</dbReference>
<dbReference type="GeneID" id="61133052"/>
<sequence>MTNSNPTIDGRPVVPGAPMDPDGPRFPIYTPEFAADPHGAYAEMRRHHPSLAPVEIAPGVPATLVIGYRTAVRILHDPERFPADPRAWQKKVPADCPILPMLEWRPNALRSSGFDHVRYRSANKSAIEGVDLHAMHAVVERIAVPLINGFCADGRADLLSQYIHPLVFTALNTMLGCSADIGQRVAAGMAAVFESGEGAEAGNQMLLEALLELTGYRRAHPEDDITSRLVTHETGLTDEEMIHQLVTLYGAGIEPEVNLIANTVLLMLTDDRFAGSVLDGRLKTRDALDEVLFTDPPMANYCVSYPRQPMLVDGVWLPANEPVLISMSACNNDPAVNPGGADALPLNSSHLAWSAGPHSCPAHQVATLIAQDAIDQLLDALPEIELAVPREQLTWRPGPFHRALESLPVTFPPTAPLTTPA</sequence>
<protein>
    <submittedName>
        <fullName evidence="8">Cytochrome P450 107B1</fullName>
        <ecNumber evidence="8">1.14.-.-</ecNumber>
    </submittedName>
</protein>
<dbReference type="GO" id="GO:0020037">
    <property type="term" value="F:heme binding"/>
    <property type="evidence" value="ECO:0007669"/>
    <property type="project" value="InterPro"/>
</dbReference>
<dbReference type="GO" id="GO:0004497">
    <property type="term" value="F:monooxygenase activity"/>
    <property type="evidence" value="ECO:0007669"/>
    <property type="project" value="UniProtKB-KW"/>
</dbReference>
<evidence type="ECO:0000256" key="2">
    <source>
        <dbReference type="ARBA" id="ARBA00022617"/>
    </source>
</evidence>
<evidence type="ECO:0000256" key="7">
    <source>
        <dbReference type="SAM" id="MobiDB-lite"/>
    </source>
</evidence>
<name>A0A0H5NLE3_NOCFR</name>
<dbReference type="CDD" id="cd20623">
    <property type="entry name" value="CYP_unk"/>
    <property type="match status" value="1"/>
</dbReference>
<dbReference type="PANTHER" id="PTHR46696">
    <property type="entry name" value="P450, PUTATIVE (EUROFUNG)-RELATED"/>
    <property type="match status" value="1"/>
</dbReference>
<reference evidence="9" key="1">
    <citation type="submission" date="2015-03" db="EMBL/GenBank/DDBJ databases">
        <authorList>
            <consortium name="Pathogen Informatics"/>
        </authorList>
    </citation>
    <scope>NUCLEOTIDE SEQUENCE [LARGE SCALE GENOMIC DNA]</scope>
    <source>
        <strain evidence="9">NCTC11134</strain>
    </source>
</reference>
<dbReference type="InterPro" id="IPR002397">
    <property type="entry name" value="Cyt_P450_B"/>
</dbReference>